<protein>
    <recommendedName>
        <fullName evidence="2">Alcohol dehydrogenase iron-type/glycerol dehydrogenase GldA domain-containing protein</fullName>
    </recommendedName>
</protein>
<evidence type="ECO:0000313" key="4">
    <source>
        <dbReference type="Proteomes" id="UP000069771"/>
    </source>
</evidence>
<dbReference type="Gene3D" id="3.40.50.1970">
    <property type="match status" value="1"/>
</dbReference>
<dbReference type="KEGG" id="fro:AALO17_15700"/>
<dbReference type="PANTHER" id="PTHR43633:SF1">
    <property type="entry name" value="ALCOHOL DEHYDROGENASE YQHD"/>
    <property type="match status" value="1"/>
</dbReference>
<dbReference type="Proteomes" id="UP000069771">
    <property type="component" value="Chromosome"/>
</dbReference>
<dbReference type="SUPFAM" id="SSF56796">
    <property type="entry name" value="Dehydroquinate synthase-like"/>
    <property type="match status" value="1"/>
</dbReference>
<dbReference type="GO" id="GO:0005829">
    <property type="term" value="C:cytosol"/>
    <property type="evidence" value="ECO:0007669"/>
    <property type="project" value="TreeGrafter"/>
</dbReference>
<gene>
    <name evidence="3" type="ORF">AALO17_15700</name>
</gene>
<organism evidence="3 4">
    <name type="scientific">Faecalibaculum rodentium</name>
    <dbReference type="NCBI Taxonomy" id="1702221"/>
    <lineage>
        <taxon>Bacteria</taxon>
        <taxon>Bacillati</taxon>
        <taxon>Bacillota</taxon>
        <taxon>Erysipelotrichia</taxon>
        <taxon>Erysipelotrichales</taxon>
        <taxon>Erysipelotrichaceae</taxon>
        <taxon>Faecalibaculum</taxon>
    </lineage>
</organism>
<dbReference type="Pfam" id="PF00465">
    <property type="entry name" value="Fe-ADH"/>
    <property type="match status" value="1"/>
</dbReference>
<evidence type="ECO:0000313" key="3">
    <source>
        <dbReference type="EMBL" id="AMK54704.1"/>
    </source>
</evidence>
<dbReference type="OrthoDB" id="9801156at2"/>
<dbReference type="GeneID" id="78478253"/>
<dbReference type="PANTHER" id="PTHR43633">
    <property type="entry name" value="ALCOHOL DEHYDROGENASE YQHD"/>
    <property type="match status" value="1"/>
</dbReference>
<dbReference type="RefSeq" id="WP_067557466.1">
    <property type="nucleotide sequence ID" value="NZ_CP011391.1"/>
</dbReference>
<dbReference type="GO" id="GO:1990362">
    <property type="term" value="F:butanol dehydrogenase (NAD+) activity"/>
    <property type="evidence" value="ECO:0007669"/>
    <property type="project" value="InterPro"/>
</dbReference>
<dbReference type="Gene3D" id="1.20.1090.10">
    <property type="entry name" value="Dehydroquinate synthase-like - alpha domain"/>
    <property type="match status" value="1"/>
</dbReference>
<accession>A0A140DVM7</accession>
<dbReference type="GO" id="GO:1990002">
    <property type="term" value="F:methylglyoxal reductase (NADPH) (acetol producing) activity"/>
    <property type="evidence" value="ECO:0007669"/>
    <property type="project" value="TreeGrafter"/>
</dbReference>
<reference evidence="3 4" key="1">
    <citation type="journal article" date="2016" name="Gut Pathog.">
        <title>Whole genome sequencing of "Faecalibaculum rodentium" ALO17, isolated from C57BL/6J laboratory mouse feces.</title>
        <authorList>
            <person name="Lim S."/>
            <person name="Chang D.H."/>
            <person name="Ahn S."/>
            <person name="Kim B.C."/>
        </authorList>
    </citation>
    <scope>NUCLEOTIDE SEQUENCE [LARGE SCALE GENOMIC DNA]</scope>
    <source>
        <strain evidence="3 4">Alo17</strain>
    </source>
</reference>
<evidence type="ECO:0000256" key="1">
    <source>
        <dbReference type="ARBA" id="ARBA00023002"/>
    </source>
</evidence>
<evidence type="ECO:0000259" key="2">
    <source>
        <dbReference type="Pfam" id="PF00465"/>
    </source>
</evidence>
<keyword evidence="1" id="KW-0560">Oxidoreductase</keyword>
<dbReference type="InterPro" id="IPR044731">
    <property type="entry name" value="BDH-like"/>
</dbReference>
<proteinExistence type="predicted"/>
<dbReference type="AlphaFoldDB" id="A0A140DVM7"/>
<dbReference type="GO" id="GO:0008106">
    <property type="term" value="F:alcohol dehydrogenase (NADP+) activity"/>
    <property type="evidence" value="ECO:0007669"/>
    <property type="project" value="TreeGrafter"/>
</dbReference>
<dbReference type="InterPro" id="IPR001670">
    <property type="entry name" value="ADH_Fe/GldA"/>
</dbReference>
<name>A0A140DVM7_9FIRM</name>
<dbReference type="EMBL" id="CP011391">
    <property type="protein sequence ID" value="AMK54704.1"/>
    <property type="molecule type" value="Genomic_DNA"/>
</dbReference>
<sequence>MTQNYEPQLVTGPGSLQELPLLLQGQKVLLVHGHRPVEDGLLQKVRVLLEQHGIARENMGQILPDPTFKSVKRGISLCRKTGCTMVLSLGGGSTLQCARGIALGVPYKGKIKDFWNGKKKPKKALAVAAVLTDPATGDELSDSCTLVKKGKQKKFRSPMLTCRFAILDPEQSQYPPYPTMNQGFVLVARLFACALDARDRQLPACREIMDGLLESIQGLETDIHNMEARTGLYKAGVQVHRLPVSDKSGLTTLAGDLAFACSLPLGTALSALFPAWWDVMMQKNPAQMQRISHILLGCGAQQGRQRMLSLISEMNLAASLPEAGLELTASDIKGLTEDSMLRTVLQKAARD</sequence>
<dbReference type="STRING" id="1702221.AALO17_15700"/>
<keyword evidence="4" id="KW-1185">Reference proteome</keyword>
<feature type="domain" description="Alcohol dehydrogenase iron-type/glycerol dehydrogenase GldA" evidence="2">
    <location>
        <begin position="8"/>
        <end position="169"/>
    </location>
</feature>
<dbReference type="GO" id="GO:0046872">
    <property type="term" value="F:metal ion binding"/>
    <property type="evidence" value="ECO:0007669"/>
    <property type="project" value="InterPro"/>
</dbReference>